<name>A0A9P5KUZ2_GEOCN</name>
<evidence type="ECO:0008006" key="4">
    <source>
        <dbReference type="Google" id="ProtNLM"/>
    </source>
</evidence>
<accession>A0A9P5KUZ2</accession>
<organism evidence="2 3">
    <name type="scientific">Geotrichum candidum</name>
    <name type="common">Oospora lactis</name>
    <name type="synonym">Dipodascus geotrichum</name>
    <dbReference type="NCBI Taxonomy" id="1173061"/>
    <lineage>
        <taxon>Eukaryota</taxon>
        <taxon>Fungi</taxon>
        <taxon>Dikarya</taxon>
        <taxon>Ascomycota</taxon>
        <taxon>Saccharomycotina</taxon>
        <taxon>Dipodascomycetes</taxon>
        <taxon>Dipodascales</taxon>
        <taxon>Dipodascaceae</taxon>
        <taxon>Geotrichum</taxon>
    </lineage>
</organism>
<feature type="compositionally biased region" description="Pro residues" evidence="1">
    <location>
        <begin position="313"/>
        <end position="326"/>
    </location>
</feature>
<protein>
    <recommendedName>
        <fullName evidence="4">ARS-binding protein 1 N-terminal domain-containing protein</fullName>
    </recommendedName>
</protein>
<evidence type="ECO:0000256" key="1">
    <source>
        <dbReference type="SAM" id="MobiDB-lite"/>
    </source>
</evidence>
<evidence type="ECO:0000313" key="3">
    <source>
        <dbReference type="Proteomes" id="UP000750522"/>
    </source>
</evidence>
<dbReference type="Gene3D" id="1.10.10.60">
    <property type="entry name" value="Homeodomain-like"/>
    <property type="match status" value="1"/>
</dbReference>
<gene>
    <name evidence="2" type="ORF">DV451_001964</name>
</gene>
<evidence type="ECO:0000313" key="2">
    <source>
        <dbReference type="EMBL" id="KAF5102112.1"/>
    </source>
</evidence>
<sequence>MASAPSAKIIKKRQGIDNITRLQICHFVASRAAPPSTKIVKEWAESTFGRKFPQSTISTLLRSNGLQIKQAGGRGRRCRPKDAAADAEADPSCPQNKAAQKSEKTNLLISHLKLLADGRCRGRSSDHPEIELAFLEETYLMLKHRKQKITISWFHQLARQLFKDRNEPFPKNISQFLNQIYDKYYLINVVYKHLFTQLPYESMITKLSAMFPELGPAQAVSPHHIQQQLDQQQLQEAQPHQAREFRPVPHYASRTSSLDHYPESNLRSDISVREETHDSNIKEEDTQEVSQSLGPGLTETMVIPTLSSSMHAPEPPEPTEQHPLPPHVYAIPSMSSQSKFPPQPHPPKPESFGPTAGPAAHISFSLMSSFTEYQNGLDGDYNMLMDNVYIQ</sequence>
<feature type="region of interest" description="Disordered" evidence="1">
    <location>
        <begin position="221"/>
        <end position="242"/>
    </location>
</feature>
<feature type="region of interest" description="Disordered" evidence="1">
    <location>
        <begin position="307"/>
        <end position="357"/>
    </location>
</feature>
<comment type="caution">
    <text evidence="2">The sequence shown here is derived from an EMBL/GenBank/DDBJ whole genome shotgun (WGS) entry which is preliminary data.</text>
</comment>
<proteinExistence type="predicted"/>
<reference evidence="2" key="1">
    <citation type="journal article" date="2020" name="Front. Microbiol.">
        <title>Phenotypic and Genetic Characterization of the Cheese Ripening Yeast Geotrichum candidum.</title>
        <authorList>
            <person name="Perkins V."/>
            <person name="Vignola S."/>
            <person name="Lessard M.H."/>
            <person name="Plante P.L."/>
            <person name="Corbeil J."/>
            <person name="Dugat-Bony E."/>
            <person name="Frenette M."/>
            <person name="Labrie S."/>
        </authorList>
    </citation>
    <scope>NUCLEOTIDE SEQUENCE</scope>
    <source>
        <strain evidence="2">LMA-70</strain>
    </source>
</reference>
<feature type="compositionally biased region" description="Low complexity" evidence="1">
    <location>
        <begin position="226"/>
        <end position="240"/>
    </location>
</feature>
<dbReference type="AlphaFoldDB" id="A0A9P5KUZ2"/>
<dbReference type="EMBL" id="QQZK01000032">
    <property type="protein sequence ID" value="KAF5102112.1"/>
    <property type="molecule type" value="Genomic_DNA"/>
</dbReference>
<dbReference type="Proteomes" id="UP000750522">
    <property type="component" value="Unassembled WGS sequence"/>
</dbReference>
<reference evidence="2" key="2">
    <citation type="submission" date="2020-01" db="EMBL/GenBank/DDBJ databases">
        <authorList>
            <person name="Perkins V."/>
            <person name="Lessard M.-H."/>
            <person name="Dugat-Bony E."/>
            <person name="Frenette M."/>
            <person name="Labrie S."/>
        </authorList>
    </citation>
    <scope>NUCLEOTIDE SEQUENCE</scope>
    <source>
        <strain evidence="2">LMA-70</strain>
    </source>
</reference>